<evidence type="ECO:0000313" key="3">
    <source>
        <dbReference type="Proteomes" id="UP000006352"/>
    </source>
</evidence>
<keyword evidence="1" id="KW-0812">Transmembrane</keyword>
<dbReference type="Proteomes" id="UP000006352">
    <property type="component" value="Unassembled WGS sequence"/>
</dbReference>
<organism evidence="2 3">
    <name type="scientific">Fibroporia radiculosa</name>
    <dbReference type="NCBI Taxonomy" id="599839"/>
    <lineage>
        <taxon>Eukaryota</taxon>
        <taxon>Fungi</taxon>
        <taxon>Dikarya</taxon>
        <taxon>Basidiomycota</taxon>
        <taxon>Agaricomycotina</taxon>
        <taxon>Agaricomycetes</taxon>
        <taxon>Polyporales</taxon>
        <taxon>Fibroporiaceae</taxon>
        <taxon>Fibroporia</taxon>
    </lineage>
</organism>
<evidence type="ECO:0000313" key="2">
    <source>
        <dbReference type="EMBL" id="CCM03606.1"/>
    </source>
</evidence>
<name>J4IAW2_9APHY</name>
<dbReference type="HOGENOM" id="CLU_1204786_0_0_1"/>
<keyword evidence="1" id="KW-0472">Membrane</keyword>
<protein>
    <submittedName>
        <fullName evidence="2">Uncharacterized protein</fullName>
    </submittedName>
</protein>
<gene>
    <name evidence="2" type="ORF">FIBRA_05744</name>
</gene>
<feature type="transmembrane region" description="Helical" evidence="1">
    <location>
        <begin position="81"/>
        <end position="101"/>
    </location>
</feature>
<dbReference type="InParanoid" id="J4IAW2"/>
<dbReference type="AlphaFoldDB" id="J4IAW2"/>
<proteinExistence type="predicted"/>
<sequence length="230" mass="25705">MSDSEAQAIAAEAAYVVKESTIQNYSMIAIAVATITRACGLASDSIVLAVTWYYMYDVAQMSPPTLGSKPRLTRLLLKDGTFYFITIAFLDIFDLLDYWLFSHYFETSYFLVVVTSILVSRFLLDVRGTVLSTHGQFGPEELSFVRSMDILRTRTHVSTIAFASDSSVNMTVPHQRRTNSSVIFGGKVPNSPDFENCEEMGREIMEEQELAVLSGHSELVRSSIGDRHEV</sequence>
<accession>J4IAW2</accession>
<keyword evidence="3" id="KW-1185">Reference proteome</keyword>
<evidence type="ECO:0000256" key="1">
    <source>
        <dbReference type="SAM" id="Phobius"/>
    </source>
</evidence>
<keyword evidence="1" id="KW-1133">Transmembrane helix</keyword>
<dbReference type="OrthoDB" id="2804213at2759"/>
<dbReference type="RefSeq" id="XP_012182889.1">
    <property type="nucleotide sequence ID" value="XM_012327499.1"/>
</dbReference>
<dbReference type="EMBL" id="HE797120">
    <property type="protein sequence ID" value="CCM03606.1"/>
    <property type="molecule type" value="Genomic_DNA"/>
</dbReference>
<dbReference type="GeneID" id="24098517"/>
<reference evidence="2 3" key="1">
    <citation type="journal article" date="2012" name="Appl. Environ. Microbiol.">
        <title>Short-read sequencing for genomic analysis of the brown rot fungus Fibroporia radiculosa.</title>
        <authorList>
            <person name="Tang J.D."/>
            <person name="Perkins A.D."/>
            <person name="Sonstegard T.S."/>
            <person name="Schroeder S.G."/>
            <person name="Burgess S.C."/>
            <person name="Diehl S.V."/>
        </authorList>
    </citation>
    <scope>NUCLEOTIDE SEQUENCE [LARGE SCALE GENOMIC DNA]</scope>
    <source>
        <strain evidence="2 3">TFFH 294</strain>
    </source>
</reference>
<feature type="transmembrane region" description="Helical" evidence="1">
    <location>
        <begin position="107"/>
        <end position="124"/>
    </location>
</feature>